<organism evidence="2 3">
    <name type="scientific">Hyella patelloides LEGE 07179</name>
    <dbReference type="NCBI Taxonomy" id="945734"/>
    <lineage>
        <taxon>Bacteria</taxon>
        <taxon>Bacillati</taxon>
        <taxon>Cyanobacteriota</taxon>
        <taxon>Cyanophyceae</taxon>
        <taxon>Pleurocapsales</taxon>
        <taxon>Hyellaceae</taxon>
        <taxon>Hyella</taxon>
    </lineage>
</organism>
<gene>
    <name evidence="2" type="ORF">H1P_4630003</name>
</gene>
<dbReference type="RefSeq" id="WP_144875340.1">
    <property type="nucleotide sequence ID" value="NZ_LR214198.1"/>
</dbReference>
<dbReference type="OrthoDB" id="484224at2"/>
<reference evidence="2 3" key="1">
    <citation type="submission" date="2019-01" db="EMBL/GenBank/DDBJ databases">
        <authorList>
            <person name="Brito A."/>
        </authorList>
    </citation>
    <scope>NUCLEOTIDE SEQUENCE [LARGE SCALE GENOMIC DNA]</scope>
    <source>
        <strain evidence="2">1</strain>
    </source>
</reference>
<feature type="transmembrane region" description="Helical" evidence="1">
    <location>
        <begin position="74"/>
        <end position="90"/>
    </location>
</feature>
<feature type="transmembrane region" description="Helical" evidence="1">
    <location>
        <begin position="50"/>
        <end position="68"/>
    </location>
</feature>
<dbReference type="EMBL" id="CAACVJ010000405">
    <property type="protein sequence ID" value="VEP16557.1"/>
    <property type="molecule type" value="Genomic_DNA"/>
</dbReference>
<dbReference type="AlphaFoldDB" id="A0A563VYV5"/>
<dbReference type="Proteomes" id="UP000320055">
    <property type="component" value="Unassembled WGS sequence"/>
</dbReference>
<evidence type="ECO:0008006" key="4">
    <source>
        <dbReference type="Google" id="ProtNLM"/>
    </source>
</evidence>
<protein>
    <recommendedName>
        <fullName evidence="4">DUF4234 domain-containing protein</fullName>
    </recommendedName>
</protein>
<accession>A0A563VYV5</accession>
<keyword evidence="1" id="KW-1133">Transmembrane helix</keyword>
<feature type="transmembrane region" description="Helical" evidence="1">
    <location>
        <begin position="111"/>
        <end position="130"/>
    </location>
</feature>
<sequence length="158" mass="18819">MSDRTLGKPRPLWRVLLFSVFSLSVYYIWYKWIIQEELRKYNGEGWSGKMCVLPFILGVIFPQVLWILDPDVGSWFGWFSLSGIVWIYIVEFRLYRTVNQLYREEEENEPLVIWWLFVPGLNIIAGLRQIHFLSQYWAEKPNISVKDPIAEHISFLSA</sequence>
<evidence type="ECO:0000313" key="2">
    <source>
        <dbReference type="EMBL" id="VEP16557.1"/>
    </source>
</evidence>
<feature type="transmembrane region" description="Helical" evidence="1">
    <location>
        <begin position="12"/>
        <end position="29"/>
    </location>
</feature>
<evidence type="ECO:0000256" key="1">
    <source>
        <dbReference type="SAM" id="Phobius"/>
    </source>
</evidence>
<name>A0A563VYV5_9CYAN</name>
<evidence type="ECO:0000313" key="3">
    <source>
        <dbReference type="Proteomes" id="UP000320055"/>
    </source>
</evidence>
<proteinExistence type="predicted"/>
<keyword evidence="1" id="KW-0472">Membrane</keyword>
<keyword evidence="3" id="KW-1185">Reference proteome</keyword>
<keyword evidence="1" id="KW-0812">Transmembrane</keyword>